<feature type="domain" description="DUF7745" evidence="2">
    <location>
        <begin position="4"/>
        <end position="176"/>
    </location>
</feature>
<evidence type="ECO:0000313" key="3">
    <source>
        <dbReference type="EMBL" id="RDX78738.1"/>
    </source>
</evidence>
<dbReference type="InterPro" id="IPR056647">
    <property type="entry name" value="DUF7745"/>
</dbReference>
<gene>
    <name evidence="3" type="ORF">CR513_40936</name>
</gene>
<feature type="chain" id="PRO_5016968632" description="DUF7745 domain-containing protein" evidence="1">
    <location>
        <begin position="32"/>
        <end position="267"/>
    </location>
</feature>
<dbReference type="PANTHER" id="PTHR48154">
    <property type="entry name" value="PROTEIN, PUTATIVE-RELATED"/>
    <property type="match status" value="1"/>
</dbReference>
<dbReference type="PANTHER" id="PTHR48154:SF1">
    <property type="entry name" value="PROTEIN, PUTATIVE-RELATED"/>
    <property type="match status" value="1"/>
</dbReference>
<dbReference type="AlphaFoldDB" id="A0A371FK80"/>
<keyword evidence="1" id="KW-0732">Signal</keyword>
<comment type="caution">
    <text evidence="3">The sequence shown here is derived from an EMBL/GenBank/DDBJ whole genome shotgun (WGS) entry which is preliminary data.</text>
</comment>
<protein>
    <recommendedName>
        <fullName evidence="2">DUF7745 domain-containing protein</fullName>
    </recommendedName>
</protein>
<accession>A0A371FK80</accession>
<keyword evidence="4" id="KW-1185">Reference proteome</keyword>
<sequence>MPPWATFGKIPTLLLQGALLLFDFSGKVVEGARVKNFEKEKKPKRLGGYSKNLFRRKATTLNYYYEKNRKSLRCCTPLLYLRMTAHLFHSKQRMACPIEDSHWSWVKVMSKSEWTQCLEEASEKTICWYPKWNEQENVIIKCGGFPNVPLMGTQGGINYNPELVPRQAGYPMILPPHDWKSIIKRGHKWGTRSCRASSSYKAWLKSQVKQIRLSSNNPQLDAGKAPASKIRQALKVEELEVTLMQIELEHKVLKRKVEVALVAQVAV</sequence>
<feature type="signal peptide" evidence="1">
    <location>
        <begin position="1"/>
        <end position="31"/>
    </location>
</feature>
<organism evidence="3 4">
    <name type="scientific">Mucuna pruriens</name>
    <name type="common">Velvet bean</name>
    <name type="synonym">Dolichos pruriens</name>
    <dbReference type="NCBI Taxonomy" id="157652"/>
    <lineage>
        <taxon>Eukaryota</taxon>
        <taxon>Viridiplantae</taxon>
        <taxon>Streptophyta</taxon>
        <taxon>Embryophyta</taxon>
        <taxon>Tracheophyta</taxon>
        <taxon>Spermatophyta</taxon>
        <taxon>Magnoliopsida</taxon>
        <taxon>eudicotyledons</taxon>
        <taxon>Gunneridae</taxon>
        <taxon>Pentapetalae</taxon>
        <taxon>rosids</taxon>
        <taxon>fabids</taxon>
        <taxon>Fabales</taxon>
        <taxon>Fabaceae</taxon>
        <taxon>Papilionoideae</taxon>
        <taxon>50 kb inversion clade</taxon>
        <taxon>NPAAA clade</taxon>
        <taxon>indigoferoid/millettioid clade</taxon>
        <taxon>Phaseoleae</taxon>
        <taxon>Mucuna</taxon>
    </lineage>
</organism>
<dbReference type="EMBL" id="QJKJ01008764">
    <property type="protein sequence ID" value="RDX78738.1"/>
    <property type="molecule type" value="Genomic_DNA"/>
</dbReference>
<dbReference type="OrthoDB" id="1396996at2759"/>
<dbReference type="Pfam" id="PF24924">
    <property type="entry name" value="DUF7745"/>
    <property type="match status" value="1"/>
</dbReference>
<feature type="non-terminal residue" evidence="3">
    <location>
        <position position="1"/>
    </location>
</feature>
<evidence type="ECO:0000256" key="1">
    <source>
        <dbReference type="SAM" id="SignalP"/>
    </source>
</evidence>
<proteinExistence type="predicted"/>
<evidence type="ECO:0000313" key="4">
    <source>
        <dbReference type="Proteomes" id="UP000257109"/>
    </source>
</evidence>
<name>A0A371FK80_MUCPR</name>
<evidence type="ECO:0000259" key="2">
    <source>
        <dbReference type="Pfam" id="PF24924"/>
    </source>
</evidence>
<reference evidence="3" key="1">
    <citation type="submission" date="2018-05" db="EMBL/GenBank/DDBJ databases">
        <title>Draft genome of Mucuna pruriens seed.</title>
        <authorList>
            <person name="Nnadi N.E."/>
            <person name="Vos R."/>
            <person name="Hasami M.H."/>
            <person name="Devisetty U.K."/>
            <person name="Aguiy J.C."/>
        </authorList>
    </citation>
    <scope>NUCLEOTIDE SEQUENCE [LARGE SCALE GENOMIC DNA]</scope>
    <source>
        <strain evidence="3">JCA_2017</strain>
    </source>
</reference>
<dbReference type="Proteomes" id="UP000257109">
    <property type="component" value="Unassembled WGS sequence"/>
</dbReference>